<keyword evidence="3" id="KW-0106">Calcium</keyword>
<dbReference type="GO" id="GO:0005509">
    <property type="term" value="F:calcium ion binding"/>
    <property type="evidence" value="ECO:0007669"/>
    <property type="project" value="InterPro"/>
</dbReference>
<dbReference type="OrthoDB" id="26525at2759"/>
<name>A0A1Y1JKW2_PLAGO</name>
<dbReference type="RefSeq" id="XP_028544857.1">
    <property type="nucleotide sequence ID" value="XM_028689056.1"/>
</dbReference>
<feature type="compositionally biased region" description="Basic and acidic residues" evidence="4">
    <location>
        <begin position="112"/>
        <end position="130"/>
    </location>
</feature>
<accession>A0A1Y1JKW2</accession>
<organism evidence="7 8">
    <name type="scientific">Plasmodium gonderi</name>
    <dbReference type="NCBI Taxonomy" id="77519"/>
    <lineage>
        <taxon>Eukaryota</taxon>
        <taxon>Sar</taxon>
        <taxon>Alveolata</taxon>
        <taxon>Apicomplexa</taxon>
        <taxon>Aconoidasida</taxon>
        <taxon>Haemosporida</taxon>
        <taxon>Plasmodiidae</taxon>
        <taxon>Plasmodium</taxon>
        <taxon>Plasmodium (Plasmodium)</taxon>
    </lineage>
</organism>
<keyword evidence="1" id="KW-0479">Metal-binding</keyword>
<dbReference type="CDD" id="cd00051">
    <property type="entry name" value="EFh"/>
    <property type="match status" value="1"/>
</dbReference>
<dbReference type="AlphaFoldDB" id="A0A1Y1JKW2"/>
<dbReference type="PANTHER" id="PTHR10827:SF98">
    <property type="entry name" value="45 KDA CALCIUM-BINDING PROTEIN"/>
    <property type="match status" value="1"/>
</dbReference>
<feature type="compositionally biased region" description="Basic and acidic residues" evidence="4">
    <location>
        <begin position="137"/>
        <end position="161"/>
    </location>
</feature>
<keyword evidence="5" id="KW-0472">Membrane</keyword>
<dbReference type="Pfam" id="PF13202">
    <property type="entry name" value="EF-hand_5"/>
    <property type="match status" value="2"/>
</dbReference>
<dbReference type="PROSITE" id="PS00018">
    <property type="entry name" value="EF_HAND_1"/>
    <property type="match status" value="3"/>
</dbReference>
<evidence type="ECO:0000256" key="4">
    <source>
        <dbReference type="SAM" id="MobiDB-lite"/>
    </source>
</evidence>
<protein>
    <submittedName>
        <fullName evidence="7">Apicoplast calcium binding protein 1</fullName>
    </submittedName>
</protein>
<gene>
    <name evidence="7" type="ORF">PGO_122650</name>
</gene>
<dbReference type="SMART" id="SM00054">
    <property type="entry name" value="EFh"/>
    <property type="match status" value="4"/>
</dbReference>
<dbReference type="GeneID" id="39749005"/>
<evidence type="ECO:0000256" key="2">
    <source>
        <dbReference type="ARBA" id="ARBA00022737"/>
    </source>
</evidence>
<dbReference type="OMA" id="SYDFNYV"/>
<sequence>MKLLKFSFMQYDGLVTHVVVCASLIALFFLNENFIRKKNDFFSMDVSSKKVCDFLHKNIYKLEKLYICSDSFTHNKFFHNDWKSLRESHMVPGNFEKMGNTLERGKLQSVERNLDKRQGDRDGIRQRNDVRQMNGVDNKKETPEKDYDNSARGESDNHRDNTFNFTLDTNNSALNEHILKKSKMVFQKLDSNKNNFIDFNEFKRNVNILSKIRNINKKILNYLFELFDVNNDKKINYIEFLHLNSYDFNYIKLIQILFDGESVVEKSAIHDYLEIYFSEFLDSIVVDMQNKHFSIQRNNFIHTIVKNFFKNTKNMWDLNNDNKLQLEEFQNFQLLLLVEIDHLLNFMHLDLNFDGHIDISELLFYINHDGTVYKKLSIYLESTSKGSRNSHDKKDEQHINMSDASQRENLFNYVQETLKVENSLVQNVKLLFYSFDVNNDLLLDLEEYKNQMTTLSVLDLTPEIIFSS</sequence>
<dbReference type="EMBL" id="BDQF01000013">
    <property type="protein sequence ID" value="GAW82268.1"/>
    <property type="molecule type" value="Genomic_DNA"/>
</dbReference>
<proteinExistence type="predicted"/>
<evidence type="ECO:0000313" key="8">
    <source>
        <dbReference type="Proteomes" id="UP000195521"/>
    </source>
</evidence>
<dbReference type="InterPro" id="IPR018247">
    <property type="entry name" value="EF_Hand_1_Ca_BS"/>
</dbReference>
<keyword evidence="8" id="KW-1185">Reference proteome</keyword>
<reference evidence="8" key="1">
    <citation type="submission" date="2017-04" db="EMBL/GenBank/DDBJ databases">
        <title>Plasmodium gonderi genome.</title>
        <authorList>
            <person name="Arisue N."/>
            <person name="Honma H."/>
            <person name="Kawai S."/>
            <person name="Tougan T."/>
            <person name="Tanabe K."/>
            <person name="Horii T."/>
        </authorList>
    </citation>
    <scope>NUCLEOTIDE SEQUENCE [LARGE SCALE GENOMIC DNA]</scope>
    <source>
        <strain evidence="8">ATCC 30045</strain>
    </source>
</reference>
<dbReference type="PROSITE" id="PS50222">
    <property type="entry name" value="EF_HAND_2"/>
    <property type="match status" value="3"/>
</dbReference>
<evidence type="ECO:0000256" key="1">
    <source>
        <dbReference type="ARBA" id="ARBA00022723"/>
    </source>
</evidence>
<evidence type="ECO:0000256" key="3">
    <source>
        <dbReference type="ARBA" id="ARBA00022837"/>
    </source>
</evidence>
<feature type="domain" description="EF-hand" evidence="6">
    <location>
        <begin position="177"/>
        <end position="212"/>
    </location>
</feature>
<dbReference type="PANTHER" id="PTHR10827">
    <property type="entry name" value="RETICULOCALBIN"/>
    <property type="match status" value="1"/>
</dbReference>
<evidence type="ECO:0000259" key="6">
    <source>
        <dbReference type="PROSITE" id="PS50222"/>
    </source>
</evidence>
<dbReference type="Gene3D" id="1.10.238.10">
    <property type="entry name" value="EF-hand"/>
    <property type="match status" value="2"/>
</dbReference>
<feature type="transmembrane region" description="Helical" evidence="5">
    <location>
        <begin position="12"/>
        <end position="30"/>
    </location>
</feature>
<dbReference type="Proteomes" id="UP000195521">
    <property type="component" value="Unassembled WGS sequence"/>
</dbReference>
<dbReference type="Pfam" id="PF13499">
    <property type="entry name" value="EF-hand_7"/>
    <property type="match status" value="1"/>
</dbReference>
<dbReference type="SUPFAM" id="SSF47473">
    <property type="entry name" value="EF-hand"/>
    <property type="match status" value="1"/>
</dbReference>
<comment type="caution">
    <text evidence="7">The sequence shown here is derived from an EMBL/GenBank/DDBJ whole genome shotgun (WGS) entry which is preliminary data.</text>
</comment>
<keyword evidence="5" id="KW-1133">Transmembrane helix</keyword>
<dbReference type="InterPro" id="IPR002048">
    <property type="entry name" value="EF_hand_dom"/>
</dbReference>
<keyword evidence="5" id="KW-0812">Transmembrane</keyword>
<keyword evidence="2" id="KW-0677">Repeat</keyword>
<evidence type="ECO:0000256" key="5">
    <source>
        <dbReference type="SAM" id="Phobius"/>
    </source>
</evidence>
<feature type="domain" description="EF-hand" evidence="6">
    <location>
        <begin position="215"/>
        <end position="250"/>
    </location>
</feature>
<evidence type="ECO:0000313" key="7">
    <source>
        <dbReference type="EMBL" id="GAW82268.1"/>
    </source>
</evidence>
<feature type="region of interest" description="Disordered" evidence="4">
    <location>
        <begin position="106"/>
        <end position="161"/>
    </location>
</feature>
<dbReference type="InterPro" id="IPR011992">
    <property type="entry name" value="EF-hand-dom_pair"/>
</dbReference>
<feature type="domain" description="EF-hand" evidence="6">
    <location>
        <begin position="423"/>
        <end position="458"/>
    </location>
</feature>